<dbReference type="AlphaFoldDB" id="A0A8C8TEQ3"/>
<protein>
    <submittedName>
        <fullName evidence="2">Prostate and testis expressed 2</fullName>
    </submittedName>
</protein>
<dbReference type="InterPro" id="IPR029691">
    <property type="entry name" value="PATE2"/>
</dbReference>
<dbReference type="CDD" id="cd23578">
    <property type="entry name" value="TFP_LU_ECD_PATE2"/>
    <property type="match status" value="1"/>
</dbReference>
<evidence type="ECO:0000259" key="1">
    <source>
        <dbReference type="Pfam" id="PF00021"/>
    </source>
</evidence>
<reference evidence="2 3" key="1">
    <citation type="submission" date="2018-10" db="EMBL/GenBank/DDBJ databases">
        <title>Improved assembly of the deer mouse Peromyscus maniculatus genome.</title>
        <authorList>
            <person name="Lassance J.-M."/>
            <person name="Hoekstra H.E."/>
        </authorList>
    </citation>
    <scope>NUCLEOTIDE SEQUENCE [LARGE SCALE GENOMIC DNA]</scope>
</reference>
<dbReference type="Proteomes" id="UP000694547">
    <property type="component" value="Chromosome 7"/>
</dbReference>
<evidence type="ECO:0000313" key="3">
    <source>
        <dbReference type="Proteomes" id="UP000694547"/>
    </source>
</evidence>
<organism evidence="2 3">
    <name type="scientific">Peromyscus maniculatus bairdii</name>
    <name type="common">Prairie deer mouse</name>
    <dbReference type="NCBI Taxonomy" id="230844"/>
    <lineage>
        <taxon>Eukaryota</taxon>
        <taxon>Metazoa</taxon>
        <taxon>Chordata</taxon>
        <taxon>Craniata</taxon>
        <taxon>Vertebrata</taxon>
        <taxon>Euteleostomi</taxon>
        <taxon>Mammalia</taxon>
        <taxon>Eutheria</taxon>
        <taxon>Euarchontoglires</taxon>
        <taxon>Glires</taxon>
        <taxon>Rodentia</taxon>
        <taxon>Myomorpha</taxon>
        <taxon>Muroidea</taxon>
        <taxon>Cricetidae</taxon>
        <taxon>Neotominae</taxon>
        <taxon>Peromyscus</taxon>
    </lineage>
</organism>
<dbReference type="GO" id="GO:0005615">
    <property type="term" value="C:extracellular space"/>
    <property type="evidence" value="ECO:0007669"/>
    <property type="project" value="Ensembl"/>
</dbReference>
<reference evidence="2" key="2">
    <citation type="submission" date="2025-08" db="UniProtKB">
        <authorList>
            <consortium name="Ensembl"/>
        </authorList>
    </citation>
    <scope>IDENTIFICATION</scope>
</reference>
<name>A0A8C8TEQ3_PERMB</name>
<dbReference type="InterPro" id="IPR016054">
    <property type="entry name" value="LY6_UPA_recep-like"/>
</dbReference>
<sequence>MNSPRTGQPLLSSEKRASTFHRQLLKTRVYFFLYLKDLGTMCYKCNKYHLGLCYEVMSSCTLKHRQSCAAENIYVLTTKGQSMYHYSRLSCMTNCEDINFLSFEKRTELICCKHSNYCNLPMGP</sequence>
<reference evidence="2" key="3">
    <citation type="submission" date="2025-09" db="UniProtKB">
        <authorList>
            <consortium name="Ensembl"/>
        </authorList>
    </citation>
    <scope>IDENTIFICATION</scope>
</reference>
<dbReference type="InterPro" id="IPR059168">
    <property type="entry name" value="PATE2-like_ECD_3FTx"/>
</dbReference>
<keyword evidence="3" id="KW-1185">Reference proteome</keyword>
<dbReference type="Ensembl" id="ENSPEMT00000013232.2">
    <property type="protein sequence ID" value="ENSPEMP00000009065.1"/>
    <property type="gene ID" value="ENSPEMG00000010488.2"/>
</dbReference>
<dbReference type="PANTHER" id="PTHR47884:SF1">
    <property type="entry name" value="PROSTATE AND TESTIS EXPRESSED PROTEIN 2"/>
    <property type="match status" value="1"/>
</dbReference>
<feature type="domain" description="UPAR/Ly6" evidence="1">
    <location>
        <begin position="39"/>
        <end position="120"/>
    </location>
</feature>
<proteinExistence type="predicted"/>
<accession>A0A8C8TEQ3</accession>
<evidence type="ECO:0000313" key="2">
    <source>
        <dbReference type="Ensembl" id="ENSPEMP00000009065.1"/>
    </source>
</evidence>
<dbReference type="PANTHER" id="PTHR47884">
    <property type="entry name" value="PROSTATE AND TESTIS EXPRESSED PROTEIN 2"/>
    <property type="match status" value="1"/>
</dbReference>
<dbReference type="Pfam" id="PF00021">
    <property type="entry name" value="UPAR_LY6"/>
    <property type="match status" value="1"/>
</dbReference>
<dbReference type="GeneTree" id="ENSGT00510000048956"/>